<feature type="transmembrane region" description="Helical" evidence="1">
    <location>
        <begin position="128"/>
        <end position="147"/>
    </location>
</feature>
<protein>
    <submittedName>
        <fullName evidence="2">DUF2798 domain-containing protein</fullName>
    </submittedName>
</protein>
<dbReference type="AlphaFoldDB" id="A0A9D1AJL7"/>
<name>A0A9D1AJL7_9FIRM</name>
<evidence type="ECO:0000256" key="1">
    <source>
        <dbReference type="SAM" id="Phobius"/>
    </source>
</evidence>
<reference evidence="2" key="1">
    <citation type="submission" date="2020-10" db="EMBL/GenBank/DDBJ databases">
        <authorList>
            <person name="Gilroy R."/>
        </authorList>
    </citation>
    <scope>NUCLEOTIDE SEQUENCE</scope>
    <source>
        <strain evidence="2">CHK184-25365</strain>
    </source>
</reference>
<accession>A0A9D1AJL7</accession>
<dbReference type="Pfam" id="PF11391">
    <property type="entry name" value="DUF2798"/>
    <property type="match status" value="2"/>
</dbReference>
<feature type="transmembrane region" description="Helical" evidence="1">
    <location>
        <begin position="9"/>
        <end position="28"/>
    </location>
</feature>
<organism evidence="2 3">
    <name type="scientific">Candidatus Egerieicola pullicola</name>
    <dbReference type="NCBI Taxonomy" id="2840775"/>
    <lineage>
        <taxon>Bacteria</taxon>
        <taxon>Bacillati</taxon>
        <taxon>Bacillota</taxon>
        <taxon>Clostridia</taxon>
        <taxon>Eubacteriales</taxon>
        <taxon>Oscillospiraceae</taxon>
        <taxon>Oscillospiraceae incertae sedis</taxon>
        <taxon>Candidatus Egerieicola</taxon>
    </lineage>
</organism>
<dbReference type="EMBL" id="DVGY01000141">
    <property type="protein sequence ID" value="HIR41412.1"/>
    <property type="molecule type" value="Genomic_DNA"/>
</dbReference>
<dbReference type="InterPro" id="IPR021529">
    <property type="entry name" value="DUF2798"/>
</dbReference>
<comment type="caution">
    <text evidence="2">The sequence shown here is derived from an EMBL/GenBank/DDBJ whole genome shotgun (WGS) entry which is preliminary data.</text>
</comment>
<keyword evidence="1" id="KW-0472">Membrane</keyword>
<evidence type="ECO:0000313" key="3">
    <source>
        <dbReference type="Proteomes" id="UP000886749"/>
    </source>
</evidence>
<keyword evidence="1" id="KW-0812">Transmembrane</keyword>
<reference evidence="2" key="2">
    <citation type="journal article" date="2021" name="PeerJ">
        <title>Extensive microbial diversity within the chicken gut microbiome revealed by metagenomics and culture.</title>
        <authorList>
            <person name="Gilroy R."/>
            <person name="Ravi A."/>
            <person name="Getino M."/>
            <person name="Pursley I."/>
            <person name="Horton D.L."/>
            <person name="Alikhan N.F."/>
            <person name="Baker D."/>
            <person name="Gharbi K."/>
            <person name="Hall N."/>
            <person name="Watson M."/>
            <person name="Adriaenssens E.M."/>
            <person name="Foster-Nyarko E."/>
            <person name="Jarju S."/>
            <person name="Secka A."/>
            <person name="Antonio M."/>
            <person name="Oren A."/>
            <person name="Chaudhuri R.R."/>
            <person name="La Ragione R."/>
            <person name="Hildebrand F."/>
            <person name="Pallen M.J."/>
        </authorList>
    </citation>
    <scope>NUCLEOTIDE SEQUENCE</scope>
    <source>
        <strain evidence="2">CHK184-25365</strain>
    </source>
</reference>
<proteinExistence type="predicted"/>
<feature type="transmembrane region" description="Helical" evidence="1">
    <location>
        <begin position="48"/>
        <end position="70"/>
    </location>
</feature>
<keyword evidence="1" id="KW-1133">Transmembrane helix</keyword>
<evidence type="ECO:0000313" key="2">
    <source>
        <dbReference type="EMBL" id="HIR41412.1"/>
    </source>
</evidence>
<feature type="transmembrane region" description="Helical" evidence="1">
    <location>
        <begin position="82"/>
        <end position="108"/>
    </location>
</feature>
<sequence length="167" mass="19189">MPKTKGQELIFTIMMVLVMVYGMIVYNICLETGGLQNQHFLTAFHELWFMGPIAFVLDFFLYGHLSKWIAFRTIDPESSQPILIVLTISAVTVCLMCPTMSLAATLLIKQPDWSNLVVTWMETTVMNFPMALCWQLFLAGPLVRKIFRLIFERKKAEQPPVVPEEKK</sequence>
<dbReference type="Proteomes" id="UP000886749">
    <property type="component" value="Unassembled WGS sequence"/>
</dbReference>
<gene>
    <name evidence="2" type="ORF">IAB36_06270</name>
</gene>